<keyword evidence="2" id="KW-1185">Reference proteome</keyword>
<evidence type="ECO:0000313" key="2">
    <source>
        <dbReference type="Proteomes" id="UP000242317"/>
    </source>
</evidence>
<evidence type="ECO:0000313" key="1">
    <source>
        <dbReference type="EMBL" id="SDB81675.1"/>
    </source>
</evidence>
<proteinExistence type="predicted"/>
<organism evidence="1 2">
    <name type="scientific">Acinetobacter marinus</name>
    <dbReference type="NCBI Taxonomy" id="281375"/>
    <lineage>
        <taxon>Bacteria</taxon>
        <taxon>Pseudomonadati</taxon>
        <taxon>Pseudomonadota</taxon>
        <taxon>Gammaproteobacteria</taxon>
        <taxon>Moraxellales</taxon>
        <taxon>Moraxellaceae</taxon>
        <taxon>Acinetobacter</taxon>
    </lineage>
</organism>
<dbReference type="EMBL" id="FMYK01000001">
    <property type="protein sequence ID" value="SDB81675.1"/>
    <property type="molecule type" value="Genomic_DNA"/>
</dbReference>
<sequence>MHSQPLGKYSAVLMRFHWAHSILHHRIYSIIPFSSFLSFQFVCWNHRYPMPHLYFSKKVMSTFQRSALTIASCLLLTACDGNWFQQDHEPQLDAEQINTLIPNRVKESQSWADDIFAISQELGIERDKENVCTMIAVIDQESNFIADPKVPGLGAKAVKEINARLEDKLGKTMATYFENMLKTQPTPEDNYLMRLEKVHTERELDQLYREMFDYFAKHYHVGMVAGAAKLVGQDIAEHFNPITTLGSMQVHIRYAKAHKRSFMSINQLRDDLYTQQGGLYYGIHRLMMYPAEYEKPLYRFADYNSGMYSSRNAAFQKMLNRLTDAKLDLDGDLLLYNKDNDIRLQKSSSEKALIEYFSTNPTAPSPRQIRSDLKLEKSIDFEQTDTYQLIKAKFEEKTGEKAPYAIMPKVVISGPKLSRDYNTNWFAERVNGRYQSCMSKAKRIKLDE</sequence>
<name>A0A1G6GIV2_9GAMM</name>
<dbReference type="AlphaFoldDB" id="A0A1G6GIV2"/>
<dbReference type="InterPro" id="IPR011673">
    <property type="entry name" value="DUF1615"/>
</dbReference>
<gene>
    <name evidence="1" type="ORF">SAMN05421749_1019</name>
</gene>
<accession>A0A1G6GIV2</accession>
<dbReference type="Pfam" id="PF07759">
    <property type="entry name" value="DUF1615"/>
    <property type="match status" value="1"/>
</dbReference>
<protein>
    <recommendedName>
        <fullName evidence="3">DUF1615 domain-containing protein</fullName>
    </recommendedName>
</protein>
<evidence type="ECO:0008006" key="3">
    <source>
        <dbReference type="Google" id="ProtNLM"/>
    </source>
</evidence>
<reference evidence="2" key="1">
    <citation type="submission" date="2016-09" db="EMBL/GenBank/DDBJ databases">
        <authorList>
            <person name="Varghese N."/>
            <person name="Submissions S."/>
        </authorList>
    </citation>
    <scope>NUCLEOTIDE SEQUENCE [LARGE SCALE GENOMIC DNA]</scope>
    <source>
        <strain evidence="2">ANC 3699</strain>
    </source>
</reference>
<dbReference type="Proteomes" id="UP000242317">
    <property type="component" value="Unassembled WGS sequence"/>
</dbReference>